<dbReference type="GO" id="GO:0004984">
    <property type="term" value="F:olfactory receptor activity"/>
    <property type="evidence" value="ECO:0007669"/>
    <property type="project" value="InterPro"/>
</dbReference>
<accession>T1HD65</accession>
<evidence type="ECO:0000256" key="2">
    <source>
        <dbReference type="ARBA" id="ARBA00022475"/>
    </source>
</evidence>
<reference evidence="11" key="1">
    <citation type="submission" date="2015-05" db="UniProtKB">
        <authorList>
            <consortium name="EnsemblMetazoa"/>
        </authorList>
    </citation>
    <scope>IDENTIFICATION</scope>
</reference>
<evidence type="ECO:0000313" key="11">
    <source>
        <dbReference type="EnsemblMetazoa" id="RPRC001980-PA"/>
    </source>
</evidence>
<dbReference type="EnsemblMetazoa" id="RPRC001980-RA">
    <property type="protein sequence ID" value="RPRC001980-PA"/>
    <property type="gene ID" value="RPRC001980"/>
</dbReference>
<dbReference type="GO" id="GO:0007165">
    <property type="term" value="P:signal transduction"/>
    <property type="evidence" value="ECO:0007669"/>
    <property type="project" value="UniProtKB-KW"/>
</dbReference>
<comment type="caution">
    <text evidence="10">Lacks conserved residue(s) required for the propagation of feature annotation.</text>
</comment>
<keyword evidence="5 10" id="KW-0552">Olfaction</keyword>
<keyword evidence="2" id="KW-1003">Cell membrane</keyword>
<feature type="transmembrane region" description="Helical" evidence="10">
    <location>
        <begin position="300"/>
        <end position="325"/>
    </location>
</feature>
<evidence type="ECO:0000256" key="10">
    <source>
        <dbReference type="RuleBase" id="RU351113"/>
    </source>
</evidence>
<comment type="similarity">
    <text evidence="10">Belongs to the insect chemoreceptor superfamily. Heteromeric odorant receptor channel (TC 1.A.69) family.</text>
</comment>
<sequence>MEEKPNLDYLVDSILYNEYWYLMQMSCIYLDMRTPTKKCLSIINLILMGCVAIYELLICTETAIRIPEDNLISSQAIHFVILQIISLFVITTTNIFRNNFEQIHYLMGSNIGAYDEETKQGMENVKNKLKNKKKFLLHLIIIYLIFAGLFTAILAPAIDNFFASNIREEIYSPGGVSLNLPLPLWSPFGTHTSFGYLMSLFMELLCTYCITVVVIGGDILLLTVSQFVTTELELLMIALKRLPQRTIRLYKIRHNIDTECHINFKELKYNANFMKCVQHCLKETVIHHQKILQTFHELNGLISIAVFVAFFVASIVIAISGFLMIFGNGAIGSMATAFILGIGEVLNVLLLCWCGEQMRQANEKLSIVLYSVEWYYIKKEAVTYLMIMMMRAQKPLVMFAGRLVPVNFETFSNVMNTAYSYFNLLYASKIEH</sequence>
<evidence type="ECO:0000256" key="8">
    <source>
        <dbReference type="ARBA" id="ARBA00023170"/>
    </source>
</evidence>
<feature type="transmembrane region" description="Helical" evidence="10">
    <location>
        <begin position="135"/>
        <end position="158"/>
    </location>
</feature>
<proteinExistence type="inferred from homology"/>
<evidence type="ECO:0000256" key="3">
    <source>
        <dbReference type="ARBA" id="ARBA00022606"/>
    </source>
</evidence>
<dbReference type="HOGENOM" id="CLU_047177_0_0_1"/>
<dbReference type="InParanoid" id="T1HD65"/>
<name>T1HD65_RHOPR</name>
<evidence type="ECO:0000256" key="7">
    <source>
        <dbReference type="ARBA" id="ARBA00023136"/>
    </source>
</evidence>
<evidence type="ECO:0000256" key="4">
    <source>
        <dbReference type="ARBA" id="ARBA00022692"/>
    </source>
</evidence>
<comment type="subcellular location">
    <subcellularLocation>
        <location evidence="1 10">Cell membrane</location>
        <topology evidence="1 10">Multi-pass membrane protein</topology>
    </subcellularLocation>
</comment>
<dbReference type="AlphaFoldDB" id="T1HD65"/>
<dbReference type="Pfam" id="PF02949">
    <property type="entry name" value="7tm_6"/>
    <property type="match status" value="1"/>
</dbReference>
<dbReference type="GO" id="GO:0005886">
    <property type="term" value="C:plasma membrane"/>
    <property type="evidence" value="ECO:0007669"/>
    <property type="project" value="UniProtKB-SubCell"/>
</dbReference>
<dbReference type="eggNOG" id="ENOG502SAW0">
    <property type="taxonomic scope" value="Eukaryota"/>
</dbReference>
<dbReference type="Proteomes" id="UP000015103">
    <property type="component" value="Unassembled WGS sequence"/>
</dbReference>
<feature type="transmembrane region" description="Helical" evidence="10">
    <location>
        <begin position="42"/>
        <end position="64"/>
    </location>
</feature>
<dbReference type="GO" id="GO:0005549">
    <property type="term" value="F:odorant binding"/>
    <property type="evidence" value="ECO:0007669"/>
    <property type="project" value="InterPro"/>
</dbReference>
<feature type="transmembrane region" description="Helical" evidence="10">
    <location>
        <begin position="76"/>
        <end position="96"/>
    </location>
</feature>
<dbReference type="STRING" id="13249.T1HD65"/>
<evidence type="ECO:0000313" key="12">
    <source>
        <dbReference type="Proteomes" id="UP000015103"/>
    </source>
</evidence>
<dbReference type="PANTHER" id="PTHR21137:SF35">
    <property type="entry name" value="ODORANT RECEPTOR 19A-RELATED"/>
    <property type="match status" value="1"/>
</dbReference>
<dbReference type="PANTHER" id="PTHR21137">
    <property type="entry name" value="ODORANT RECEPTOR"/>
    <property type="match status" value="1"/>
</dbReference>
<feature type="transmembrane region" description="Helical" evidence="10">
    <location>
        <begin position="195"/>
        <end position="213"/>
    </location>
</feature>
<keyword evidence="4 10" id="KW-0812">Transmembrane</keyword>
<evidence type="ECO:0000256" key="9">
    <source>
        <dbReference type="ARBA" id="ARBA00023224"/>
    </source>
</evidence>
<keyword evidence="9 10" id="KW-0807">Transducer</keyword>
<protein>
    <recommendedName>
        <fullName evidence="10">Odorant receptor</fullName>
    </recommendedName>
</protein>
<keyword evidence="6 10" id="KW-1133">Transmembrane helix</keyword>
<dbReference type="VEuPathDB" id="VectorBase:RPRC001980"/>
<dbReference type="EMBL" id="ACPB03006991">
    <property type="status" value="NOT_ANNOTATED_CDS"/>
    <property type="molecule type" value="Genomic_DNA"/>
</dbReference>
<evidence type="ECO:0000256" key="5">
    <source>
        <dbReference type="ARBA" id="ARBA00022725"/>
    </source>
</evidence>
<keyword evidence="3 10" id="KW-0716">Sensory transduction</keyword>
<dbReference type="InterPro" id="IPR004117">
    <property type="entry name" value="7tm6_olfct_rcpt"/>
</dbReference>
<keyword evidence="12" id="KW-1185">Reference proteome</keyword>
<keyword evidence="7 10" id="KW-0472">Membrane</keyword>
<keyword evidence="8 10" id="KW-0675">Receptor</keyword>
<evidence type="ECO:0000256" key="1">
    <source>
        <dbReference type="ARBA" id="ARBA00004651"/>
    </source>
</evidence>
<organism evidence="11 12">
    <name type="scientific">Rhodnius prolixus</name>
    <name type="common">Triatomid bug</name>
    <dbReference type="NCBI Taxonomy" id="13249"/>
    <lineage>
        <taxon>Eukaryota</taxon>
        <taxon>Metazoa</taxon>
        <taxon>Ecdysozoa</taxon>
        <taxon>Arthropoda</taxon>
        <taxon>Hexapoda</taxon>
        <taxon>Insecta</taxon>
        <taxon>Pterygota</taxon>
        <taxon>Neoptera</taxon>
        <taxon>Paraneoptera</taxon>
        <taxon>Hemiptera</taxon>
        <taxon>Heteroptera</taxon>
        <taxon>Panheteroptera</taxon>
        <taxon>Cimicomorpha</taxon>
        <taxon>Reduviidae</taxon>
        <taxon>Triatominae</taxon>
        <taxon>Rhodnius</taxon>
    </lineage>
</organism>
<feature type="transmembrane region" description="Helical" evidence="10">
    <location>
        <begin position="331"/>
        <end position="354"/>
    </location>
</feature>
<evidence type="ECO:0000256" key="6">
    <source>
        <dbReference type="ARBA" id="ARBA00022989"/>
    </source>
</evidence>
<dbReference type="FunCoup" id="T1HD65">
    <property type="interactions" value="76"/>
</dbReference>